<evidence type="ECO:0000256" key="5">
    <source>
        <dbReference type="ARBA" id="ARBA00022729"/>
    </source>
</evidence>
<keyword evidence="4" id="KW-0812">Transmembrane</keyword>
<evidence type="ECO:0000256" key="4">
    <source>
        <dbReference type="ARBA" id="ARBA00022692"/>
    </source>
</evidence>
<accession>A0A923SEX9</accession>
<dbReference type="PANTHER" id="PTHR35093">
    <property type="entry name" value="OUTER MEMBRANE PROTEIN NMB0088-RELATED"/>
    <property type="match status" value="1"/>
</dbReference>
<evidence type="ECO:0000256" key="1">
    <source>
        <dbReference type="ARBA" id="ARBA00004571"/>
    </source>
</evidence>
<comment type="caution">
    <text evidence="8">The sequence shown here is derived from an EMBL/GenBank/DDBJ whole genome shotgun (WGS) entry which is preliminary data.</text>
</comment>
<evidence type="ECO:0000256" key="7">
    <source>
        <dbReference type="ARBA" id="ARBA00023237"/>
    </source>
</evidence>
<comment type="subcellular location">
    <subcellularLocation>
        <location evidence="1">Cell outer membrane</location>
        <topology evidence="1">Multi-pass membrane protein</topology>
    </subcellularLocation>
</comment>
<dbReference type="SUPFAM" id="SSF56935">
    <property type="entry name" value="Porins"/>
    <property type="match status" value="1"/>
</dbReference>
<evidence type="ECO:0000313" key="9">
    <source>
        <dbReference type="Proteomes" id="UP000641454"/>
    </source>
</evidence>
<dbReference type="EMBL" id="JACRUL010000002">
    <property type="protein sequence ID" value="MBC5843149.1"/>
    <property type="molecule type" value="Genomic_DNA"/>
</dbReference>
<keyword evidence="7" id="KW-0998">Cell outer membrane</keyword>
<proteinExistence type="inferred from homology"/>
<dbReference type="Gene3D" id="2.40.160.60">
    <property type="entry name" value="Outer membrane protein transport protein (OMPP1/FadL/TodX)"/>
    <property type="match status" value="1"/>
</dbReference>
<comment type="similarity">
    <text evidence="2">Belongs to the OmpP1/FadL family.</text>
</comment>
<name>A0A923SEX9_9FLAO</name>
<gene>
    <name evidence="8" type="ORF">H8R25_01685</name>
</gene>
<sequence>MKKQLFILLTGLTFGIAQSQEVTDALRYSQDNLNGTARFRAMSGAFGALGGDLSSINVNPAGSAVFINNQVGVTLSNNSNKNNSTYFGSKTSDSKNSFDLNQAGGVFVFNNQSKNSNWKKVAIALDYENTTNFNNSVFSAGTNPSNSIGNYFLSYANTSNGGAPVPQTYVNTQTGESISSLYSFLGTNLPNNQYPKLNGFAAQQAMLGYQAYVINAVDPTNADSAFETNVASGGNYYQENSIVETGYNGKLAFNAATSYKDKLYLGINLNSHFSDYRRSTVFYEDNNNTLNSNYRVTQAQFSNDLYTYGTGFSFQLGAIAKVTKDVRLGLAYESSTWYRLNDELSQKLYAVSSNSSGSLDADVADPRTTNLYEAYKLQTPSKTTVSFAYVFEKKGLISIDYALKDYSKTKFRPENNSFFNDQNNYMNSILTNTGELRIGGEYKIELLSLRAGYRYEQSPYKNGTTVGDLTGYSAGLGYNFGSTKLDLAYSYAKRASQQGFLSQGFTDGATINAINNNVTFTLLFEL</sequence>
<evidence type="ECO:0000313" key="8">
    <source>
        <dbReference type="EMBL" id="MBC5843149.1"/>
    </source>
</evidence>
<keyword evidence="3" id="KW-1134">Transmembrane beta strand</keyword>
<protein>
    <submittedName>
        <fullName evidence="8">Outer membrane protein transport protein</fullName>
    </submittedName>
</protein>
<dbReference type="Pfam" id="PF03349">
    <property type="entry name" value="Toluene_X"/>
    <property type="match status" value="1"/>
</dbReference>
<organism evidence="8 9">
    <name type="scientific">Flavobacterium muglaense</name>
    <dbReference type="NCBI Taxonomy" id="2764716"/>
    <lineage>
        <taxon>Bacteria</taxon>
        <taxon>Pseudomonadati</taxon>
        <taxon>Bacteroidota</taxon>
        <taxon>Flavobacteriia</taxon>
        <taxon>Flavobacteriales</taxon>
        <taxon>Flavobacteriaceae</taxon>
        <taxon>Flavobacterium</taxon>
    </lineage>
</organism>
<dbReference type="GO" id="GO:0009279">
    <property type="term" value="C:cell outer membrane"/>
    <property type="evidence" value="ECO:0007669"/>
    <property type="project" value="UniProtKB-SubCell"/>
</dbReference>
<keyword evidence="6" id="KW-0472">Membrane</keyword>
<evidence type="ECO:0000256" key="6">
    <source>
        <dbReference type="ARBA" id="ARBA00023136"/>
    </source>
</evidence>
<dbReference type="PANTHER" id="PTHR35093:SF8">
    <property type="entry name" value="OUTER MEMBRANE PROTEIN NMB0088-RELATED"/>
    <property type="match status" value="1"/>
</dbReference>
<dbReference type="GO" id="GO:0015483">
    <property type="term" value="F:long-chain fatty acid transporting porin activity"/>
    <property type="evidence" value="ECO:0007669"/>
    <property type="project" value="TreeGrafter"/>
</dbReference>
<dbReference type="RefSeq" id="WP_187016847.1">
    <property type="nucleotide sequence ID" value="NZ_JACRUK010000002.1"/>
</dbReference>
<keyword evidence="9" id="KW-1185">Reference proteome</keyword>
<dbReference type="Proteomes" id="UP000641454">
    <property type="component" value="Unassembled WGS sequence"/>
</dbReference>
<dbReference type="AlphaFoldDB" id="A0A923SEX9"/>
<evidence type="ECO:0000256" key="3">
    <source>
        <dbReference type="ARBA" id="ARBA00022452"/>
    </source>
</evidence>
<evidence type="ECO:0000256" key="2">
    <source>
        <dbReference type="ARBA" id="ARBA00008163"/>
    </source>
</evidence>
<dbReference type="InterPro" id="IPR005017">
    <property type="entry name" value="OMPP1/FadL/TodX"/>
</dbReference>
<reference evidence="8 9" key="1">
    <citation type="submission" date="2020-08" db="EMBL/GenBank/DDBJ databases">
        <title>Description of novel Flavobacterium F-392 isolate.</title>
        <authorList>
            <person name="Saticioglu I.B."/>
            <person name="Duman M."/>
            <person name="Altun S."/>
        </authorList>
    </citation>
    <scope>NUCLEOTIDE SEQUENCE [LARGE SCALE GENOMIC DNA]</scope>
    <source>
        <strain evidence="8 9">F-392</strain>
    </source>
</reference>
<keyword evidence="5" id="KW-0732">Signal</keyword>